<accession>A0A1J1I796</accession>
<name>A0A1J1I796_9DIPT</name>
<evidence type="ECO:0000313" key="1">
    <source>
        <dbReference type="EMBL" id="CRK96043.1"/>
    </source>
</evidence>
<dbReference type="AlphaFoldDB" id="A0A1J1I796"/>
<keyword evidence="2" id="KW-1185">Reference proteome</keyword>
<dbReference type="EMBL" id="CVRI01000043">
    <property type="protein sequence ID" value="CRK96043.1"/>
    <property type="molecule type" value="Genomic_DNA"/>
</dbReference>
<organism evidence="1 2">
    <name type="scientific">Clunio marinus</name>
    <dbReference type="NCBI Taxonomy" id="568069"/>
    <lineage>
        <taxon>Eukaryota</taxon>
        <taxon>Metazoa</taxon>
        <taxon>Ecdysozoa</taxon>
        <taxon>Arthropoda</taxon>
        <taxon>Hexapoda</taxon>
        <taxon>Insecta</taxon>
        <taxon>Pterygota</taxon>
        <taxon>Neoptera</taxon>
        <taxon>Endopterygota</taxon>
        <taxon>Diptera</taxon>
        <taxon>Nematocera</taxon>
        <taxon>Chironomoidea</taxon>
        <taxon>Chironomidae</taxon>
        <taxon>Clunio</taxon>
    </lineage>
</organism>
<proteinExistence type="predicted"/>
<protein>
    <submittedName>
        <fullName evidence="1">CLUMA_CG009480, isoform A</fullName>
    </submittedName>
</protein>
<dbReference type="Proteomes" id="UP000183832">
    <property type="component" value="Unassembled WGS sequence"/>
</dbReference>
<evidence type="ECO:0000313" key="2">
    <source>
        <dbReference type="Proteomes" id="UP000183832"/>
    </source>
</evidence>
<sequence>MLEISFSVVFRFQFSPSLQIQLWKRSLKAQIAKALFYHVARCNDSKKNLFVHWYLKWNDEDKQYIQLCAIFCLALGNNTFIHLKADMAAAEEKISSKVCLTDELYSDLSDNSKGTVIGCDIRTNRILNCLCYCFIYGLRGIFLTKTLHHEV</sequence>
<gene>
    <name evidence="1" type="ORF">CLUMA_CG009480</name>
</gene>
<reference evidence="1 2" key="1">
    <citation type="submission" date="2015-04" db="EMBL/GenBank/DDBJ databases">
        <authorList>
            <person name="Syromyatnikov M.Y."/>
            <person name="Popov V.N."/>
        </authorList>
    </citation>
    <scope>NUCLEOTIDE SEQUENCE [LARGE SCALE GENOMIC DNA]</scope>
</reference>